<proteinExistence type="inferred from homology"/>
<keyword evidence="4" id="KW-0049">Antioxidant</keyword>
<comment type="caution">
    <text evidence="13">The sequence shown here is derived from an EMBL/GenBank/DDBJ whole genome shotgun (WGS) entry which is preliminary data.</text>
</comment>
<comment type="similarity">
    <text evidence="9">Belongs to the peroxiredoxin family. BCP/PrxQ subfamily.</text>
</comment>
<keyword evidence="14" id="KW-1185">Reference proteome</keyword>
<dbReference type="InterPro" id="IPR000866">
    <property type="entry name" value="AhpC/TSA"/>
</dbReference>
<evidence type="ECO:0000256" key="4">
    <source>
        <dbReference type="ARBA" id="ARBA00022862"/>
    </source>
</evidence>
<keyword evidence="6" id="KW-1015">Disulfide bond</keyword>
<dbReference type="PANTHER" id="PTHR42801:SF7">
    <property type="entry name" value="SLL1159 PROTEIN"/>
    <property type="match status" value="1"/>
</dbReference>
<dbReference type="EMBL" id="WVHS01000001">
    <property type="protein sequence ID" value="MXV13793.1"/>
    <property type="molecule type" value="Genomic_DNA"/>
</dbReference>
<evidence type="ECO:0000256" key="2">
    <source>
        <dbReference type="ARBA" id="ARBA00013017"/>
    </source>
</evidence>
<accession>A0A7K1XS27</accession>
<dbReference type="PANTHER" id="PTHR42801">
    <property type="entry name" value="THIOREDOXIN-DEPENDENT PEROXIDE REDUCTASE"/>
    <property type="match status" value="1"/>
</dbReference>
<evidence type="ECO:0000256" key="5">
    <source>
        <dbReference type="ARBA" id="ARBA00023002"/>
    </source>
</evidence>
<reference evidence="13 14" key="1">
    <citation type="submission" date="2019-11" db="EMBL/GenBank/DDBJ databases">
        <title>Pedobacter sp. HMF7056 Genome sequencing and assembly.</title>
        <authorList>
            <person name="Kang H."/>
            <person name="Kim H."/>
            <person name="Joh K."/>
        </authorList>
    </citation>
    <scope>NUCLEOTIDE SEQUENCE [LARGE SCALE GENOMIC DNA]</scope>
    <source>
        <strain evidence="13 14">HMF7056</strain>
    </source>
</reference>
<feature type="domain" description="Thioredoxin" evidence="12">
    <location>
        <begin position="49"/>
        <end position="223"/>
    </location>
</feature>
<dbReference type="AlphaFoldDB" id="A0A7K1XS27"/>
<dbReference type="InterPro" id="IPR050924">
    <property type="entry name" value="Peroxiredoxin_BCP/PrxQ"/>
</dbReference>
<dbReference type="GO" id="GO:0008379">
    <property type="term" value="F:thioredoxin peroxidase activity"/>
    <property type="evidence" value="ECO:0007669"/>
    <property type="project" value="TreeGrafter"/>
</dbReference>
<evidence type="ECO:0000256" key="10">
    <source>
        <dbReference type="ARBA" id="ARBA00042639"/>
    </source>
</evidence>
<evidence type="ECO:0000256" key="1">
    <source>
        <dbReference type="ARBA" id="ARBA00003330"/>
    </source>
</evidence>
<dbReference type="GO" id="GO:0045454">
    <property type="term" value="P:cell redox homeostasis"/>
    <property type="evidence" value="ECO:0007669"/>
    <property type="project" value="TreeGrafter"/>
</dbReference>
<comment type="function">
    <text evidence="1">Thiol-specific peroxidase that catalyzes the reduction of hydrogen peroxide and organic hydroperoxides to water and alcohols, respectively. Plays a role in cell protection against oxidative stress by detoxifying peroxides and as sensor of hydrogen peroxide-mediated signaling events.</text>
</comment>
<dbReference type="InterPro" id="IPR036249">
    <property type="entry name" value="Thioredoxin-like_sf"/>
</dbReference>
<evidence type="ECO:0000256" key="8">
    <source>
        <dbReference type="ARBA" id="ARBA00032824"/>
    </source>
</evidence>
<dbReference type="SUPFAM" id="SSF52833">
    <property type="entry name" value="Thioredoxin-like"/>
    <property type="match status" value="1"/>
</dbReference>
<keyword evidence="3" id="KW-0575">Peroxidase</keyword>
<dbReference type="Gene3D" id="3.40.30.10">
    <property type="entry name" value="Glutaredoxin"/>
    <property type="match status" value="1"/>
</dbReference>
<dbReference type="GO" id="GO:0034599">
    <property type="term" value="P:cellular response to oxidative stress"/>
    <property type="evidence" value="ECO:0007669"/>
    <property type="project" value="TreeGrafter"/>
</dbReference>
<evidence type="ECO:0000313" key="14">
    <source>
        <dbReference type="Proteomes" id="UP000451233"/>
    </source>
</evidence>
<protein>
    <recommendedName>
        <fullName evidence="2">thioredoxin-dependent peroxiredoxin</fullName>
        <ecNumber evidence="2">1.11.1.24</ecNumber>
    </recommendedName>
    <alternativeName>
        <fullName evidence="8">Thioredoxin peroxidase</fullName>
    </alternativeName>
    <alternativeName>
        <fullName evidence="10">Thioredoxin-dependent peroxiredoxin Bcp</fullName>
    </alternativeName>
</protein>
<dbReference type="RefSeq" id="WP_160904822.1">
    <property type="nucleotide sequence ID" value="NZ_WVHS01000001.1"/>
</dbReference>
<evidence type="ECO:0000313" key="13">
    <source>
        <dbReference type="EMBL" id="MXV13793.1"/>
    </source>
</evidence>
<evidence type="ECO:0000256" key="9">
    <source>
        <dbReference type="ARBA" id="ARBA00038489"/>
    </source>
</evidence>
<evidence type="ECO:0000256" key="11">
    <source>
        <dbReference type="ARBA" id="ARBA00049091"/>
    </source>
</evidence>
<comment type="catalytic activity">
    <reaction evidence="11">
        <text>a hydroperoxide + [thioredoxin]-dithiol = an alcohol + [thioredoxin]-disulfide + H2O</text>
        <dbReference type="Rhea" id="RHEA:62620"/>
        <dbReference type="Rhea" id="RHEA-COMP:10698"/>
        <dbReference type="Rhea" id="RHEA-COMP:10700"/>
        <dbReference type="ChEBI" id="CHEBI:15377"/>
        <dbReference type="ChEBI" id="CHEBI:29950"/>
        <dbReference type="ChEBI" id="CHEBI:30879"/>
        <dbReference type="ChEBI" id="CHEBI:35924"/>
        <dbReference type="ChEBI" id="CHEBI:50058"/>
        <dbReference type="EC" id="1.11.1.24"/>
    </reaction>
</comment>
<keyword evidence="7" id="KW-0676">Redox-active center</keyword>
<keyword evidence="5" id="KW-0560">Oxidoreductase</keyword>
<dbReference type="InterPro" id="IPR013766">
    <property type="entry name" value="Thioredoxin_domain"/>
</dbReference>
<evidence type="ECO:0000256" key="3">
    <source>
        <dbReference type="ARBA" id="ARBA00022559"/>
    </source>
</evidence>
<dbReference type="EC" id="1.11.1.24" evidence="2"/>
<dbReference type="Proteomes" id="UP000451233">
    <property type="component" value="Unassembled WGS sequence"/>
</dbReference>
<dbReference type="Pfam" id="PF00578">
    <property type="entry name" value="AhpC-TSA"/>
    <property type="match status" value="1"/>
</dbReference>
<gene>
    <name evidence="13" type="ORF">GS398_00625</name>
</gene>
<organism evidence="13 14">
    <name type="scientific">Hufsiella ginkgonis</name>
    <dbReference type="NCBI Taxonomy" id="2695274"/>
    <lineage>
        <taxon>Bacteria</taxon>
        <taxon>Pseudomonadati</taxon>
        <taxon>Bacteroidota</taxon>
        <taxon>Sphingobacteriia</taxon>
        <taxon>Sphingobacteriales</taxon>
        <taxon>Sphingobacteriaceae</taxon>
        <taxon>Hufsiella</taxon>
    </lineage>
</organism>
<dbReference type="PROSITE" id="PS51352">
    <property type="entry name" value="THIOREDOXIN_2"/>
    <property type="match status" value="1"/>
</dbReference>
<evidence type="ECO:0000256" key="6">
    <source>
        <dbReference type="ARBA" id="ARBA00023157"/>
    </source>
</evidence>
<evidence type="ECO:0000259" key="12">
    <source>
        <dbReference type="PROSITE" id="PS51352"/>
    </source>
</evidence>
<evidence type="ECO:0000256" key="7">
    <source>
        <dbReference type="ARBA" id="ARBA00023284"/>
    </source>
</evidence>
<name>A0A7K1XS27_9SPHI</name>
<dbReference type="GO" id="GO:0005737">
    <property type="term" value="C:cytoplasm"/>
    <property type="evidence" value="ECO:0007669"/>
    <property type="project" value="TreeGrafter"/>
</dbReference>
<sequence>MTQEKIPVYNEEYATLRDEMSNGFPADSLEVWDADSERMDRELKDPLRLKAGDSAPMFELPNAVGKRIALEDFLAEGPVIITFYRGVWCPYCNLALSTYQRILKQIKSYGANLFAISPQLPDHSLSTKEKNKLEFEVLSDSHNSVAKQYVQTFINSEASTSEALKLGVDFSSFNDGDIVELPVPAVYIVSQDGKIAFAKSAGADYRHRVEPAEILEALKALTTNK</sequence>
<dbReference type="CDD" id="cd02970">
    <property type="entry name" value="PRX_like2"/>
    <property type="match status" value="1"/>
</dbReference>